<protein>
    <recommendedName>
        <fullName evidence="10">G-protein coupled receptors family 1 profile domain-containing protein</fullName>
    </recommendedName>
</protein>
<evidence type="ECO:0000256" key="7">
    <source>
        <dbReference type="ARBA" id="ARBA00023170"/>
    </source>
</evidence>
<evidence type="ECO:0000256" key="8">
    <source>
        <dbReference type="ARBA" id="ARBA00023224"/>
    </source>
</evidence>
<evidence type="ECO:0000256" key="9">
    <source>
        <dbReference type="SAM" id="Phobius"/>
    </source>
</evidence>
<feature type="transmembrane region" description="Helical" evidence="9">
    <location>
        <begin position="178"/>
        <end position="199"/>
    </location>
</feature>
<evidence type="ECO:0000259" key="10">
    <source>
        <dbReference type="PROSITE" id="PS50262"/>
    </source>
</evidence>
<dbReference type="PANTHER" id="PTHR24231">
    <property type="entry name" value="PURINOCEPTOR-RELATED G-PROTEIN COUPLED RECEPTOR"/>
    <property type="match status" value="1"/>
</dbReference>
<dbReference type="PRINTS" id="PR00237">
    <property type="entry name" value="GPCRRHODOPSN"/>
</dbReference>
<keyword evidence="4 9" id="KW-1133">Transmembrane helix</keyword>
<comment type="subcellular location">
    <subcellularLocation>
        <location evidence="1">Cell membrane</location>
        <topology evidence="1">Multi-pass membrane protein</topology>
    </subcellularLocation>
</comment>
<evidence type="ECO:0000256" key="2">
    <source>
        <dbReference type="ARBA" id="ARBA00022475"/>
    </source>
</evidence>
<evidence type="ECO:0000256" key="6">
    <source>
        <dbReference type="ARBA" id="ARBA00023136"/>
    </source>
</evidence>
<dbReference type="EMBL" id="JANIIK010000114">
    <property type="protein sequence ID" value="KAJ3590931.1"/>
    <property type="molecule type" value="Genomic_DNA"/>
</dbReference>
<dbReference type="InterPro" id="IPR017452">
    <property type="entry name" value="GPCR_Rhodpsn_7TM"/>
</dbReference>
<dbReference type="InterPro" id="IPR000276">
    <property type="entry name" value="GPCR_Rhodpsn"/>
</dbReference>
<name>A0A9Q0DMA8_9TELE</name>
<dbReference type="Pfam" id="PF00001">
    <property type="entry name" value="7tm_1"/>
    <property type="match status" value="1"/>
</dbReference>
<dbReference type="OrthoDB" id="9927220at2759"/>
<dbReference type="AlphaFoldDB" id="A0A9Q0DMA8"/>
<reference evidence="11" key="1">
    <citation type="submission" date="2022-07" db="EMBL/GenBank/DDBJ databases">
        <title>Chromosome-level genome of Muraenolepis orangiensis.</title>
        <authorList>
            <person name="Kim J."/>
        </authorList>
    </citation>
    <scope>NUCLEOTIDE SEQUENCE</scope>
    <source>
        <strain evidence="11">KU_S4_2022</strain>
        <tissue evidence="11">Muscle</tissue>
    </source>
</reference>
<dbReference type="GO" id="GO:0005886">
    <property type="term" value="C:plasma membrane"/>
    <property type="evidence" value="ECO:0007669"/>
    <property type="project" value="UniProtKB-SubCell"/>
</dbReference>
<keyword evidence="6 9" id="KW-0472">Membrane</keyword>
<keyword evidence="2" id="KW-1003">Cell membrane</keyword>
<evidence type="ECO:0000256" key="1">
    <source>
        <dbReference type="ARBA" id="ARBA00004651"/>
    </source>
</evidence>
<organism evidence="11 12">
    <name type="scientific">Muraenolepis orangiensis</name>
    <name type="common">Patagonian moray cod</name>
    <dbReference type="NCBI Taxonomy" id="630683"/>
    <lineage>
        <taxon>Eukaryota</taxon>
        <taxon>Metazoa</taxon>
        <taxon>Chordata</taxon>
        <taxon>Craniata</taxon>
        <taxon>Vertebrata</taxon>
        <taxon>Euteleostomi</taxon>
        <taxon>Actinopterygii</taxon>
        <taxon>Neopterygii</taxon>
        <taxon>Teleostei</taxon>
        <taxon>Neoteleostei</taxon>
        <taxon>Acanthomorphata</taxon>
        <taxon>Zeiogadaria</taxon>
        <taxon>Gadariae</taxon>
        <taxon>Gadiformes</taxon>
        <taxon>Muraenolepidoidei</taxon>
        <taxon>Muraenolepididae</taxon>
        <taxon>Muraenolepis</taxon>
    </lineage>
</organism>
<gene>
    <name evidence="11" type="ORF">NHX12_008879</name>
</gene>
<evidence type="ECO:0000313" key="12">
    <source>
        <dbReference type="Proteomes" id="UP001148018"/>
    </source>
</evidence>
<dbReference type="Proteomes" id="UP001148018">
    <property type="component" value="Unassembled WGS sequence"/>
</dbReference>
<dbReference type="PANTHER" id="PTHR24231:SF14">
    <property type="entry name" value="SUCCINATE RECEPTOR 1"/>
    <property type="match status" value="1"/>
</dbReference>
<keyword evidence="8" id="KW-0807">Transducer</keyword>
<evidence type="ECO:0000313" key="11">
    <source>
        <dbReference type="EMBL" id="KAJ3590931.1"/>
    </source>
</evidence>
<accession>A0A9Q0DMA8</accession>
<sequence>MEFDCGQVDDLLERYYLSPSYAVEFCLGFLGNLLVVLGYAFCLPRWRSINVYLFNLAVSDLLFLCTLPRLSYLYANGRSETNGYACVANRYLLHVNLYSSILFMVWVSMDRLLLVTHPAGNHRLLTVRAALAVTALSWLAVNAQVAPMVVLMIQDWRGQGNRSLCKDFASLSGDLDTLGYSAGLTLTGYVLPLVGICVFSRRIARLLRRQEGALVRRNAATYRRSLRVARAAAAMFLALYTPYHVMRNVRIASRREWAGLGVCARTYIEALYMVTRPVASLHSVINPVFYFLMGDQFRELLLGKLRQLIRKTNITR</sequence>
<feature type="transmembrane region" description="Helical" evidence="9">
    <location>
        <begin position="91"/>
        <end position="109"/>
    </location>
</feature>
<dbReference type="SUPFAM" id="SSF81321">
    <property type="entry name" value="Family A G protein-coupled receptor-like"/>
    <property type="match status" value="1"/>
</dbReference>
<feature type="transmembrane region" description="Helical" evidence="9">
    <location>
        <begin position="130"/>
        <end position="153"/>
    </location>
</feature>
<keyword evidence="7" id="KW-0675">Receptor</keyword>
<evidence type="ECO:0000256" key="3">
    <source>
        <dbReference type="ARBA" id="ARBA00022692"/>
    </source>
</evidence>
<keyword evidence="5" id="KW-0297">G-protein coupled receptor</keyword>
<comment type="caution">
    <text evidence="11">The sequence shown here is derived from an EMBL/GenBank/DDBJ whole genome shotgun (WGS) entry which is preliminary data.</text>
</comment>
<dbReference type="PROSITE" id="PS50262">
    <property type="entry name" value="G_PROTEIN_RECEP_F1_2"/>
    <property type="match status" value="1"/>
</dbReference>
<dbReference type="GO" id="GO:0004930">
    <property type="term" value="F:G protein-coupled receptor activity"/>
    <property type="evidence" value="ECO:0007669"/>
    <property type="project" value="UniProtKB-KW"/>
</dbReference>
<feature type="transmembrane region" description="Helical" evidence="9">
    <location>
        <begin position="226"/>
        <end position="245"/>
    </location>
</feature>
<keyword evidence="3 9" id="KW-0812">Transmembrane</keyword>
<dbReference type="Gene3D" id="1.20.1070.10">
    <property type="entry name" value="Rhodopsin 7-helix transmembrane proteins"/>
    <property type="match status" value="1"/>
</dbReference>
<evidence type="ECO:0000256" key="5">
    <source>
        <dbReference type="ARBA" id="ARBA00023040"/>
    </source>
</evidence>
<feature type="domain" description="G-protein coupled receptors family 1 profile" evidence="10">
    <location>
        <begin position="31"/>
        <end position="290"/>
    </location>
</feature>
<keyword evidence="12" id="KW-1185">Reference proteome</keyword>
<proteinExistence type="predicted"/>
<evidence type="ECO:0000256" key="4">
    <source>
        <dbReference type="ARBA" id="ARBA00022989"/>
    </source>
</evidence>
<dbReference type="PRINTS" id="PR01157">
    <property type="entry name" value="P2YPURNOCPTR"/>
</dbReference>
<feature type="transmembrane region" description="Helical" evidence="9">
    <location>
        <begin position="49"/>
        <end position="71"/>
    </location>
</feature>
<feature type="transmembrane region" description="Helical" evidence="9">
    <location>
        <begin position="20"/>
        <end position="42"/>
    </location>
</feature>